<evidence type="ECO:0000256" key="6">
    <source>
        <dbReference type="ARBA" id="ARBA00023136"/>
    </source>
</evidence>
<feature type="transmembrane region" description="Helical" evidence="7">
    <location>
        <begin position="65"/>
        <end position="84"/>
    </location>
</feature>
<evidence type="ECO:0000313" key="9">
    <source>
        <dbReference type="EMBL" id="QDZ02618.1"/>
    </source>
</evidence>
<dbReference type="GO" id="GO:0022857">
    <property type="term" value="F:transmembrane transporter activity"/>
    <property type="evidence" value="ECO:0007669"/>
    <property type="project" value="UniProtKB-UniRule"/>
</dbReference>
<accession>A0A5B8L514</accession>
<keyword evidence="6 7" id="KW-0472">Membrane</keyword>
<comment type="similarity">
    <text evidence="7">Belongs to the TRAP transporter small permease family.</text>
</comment>
<evidence type="ECO:0000256" key="3">
    <source>
        <dbReference type="ARBA" id="ARBA00022475"/>
    </source>
</evidence>
<feature type="transmembrane region" description="Helical" evidence="7">
    <location>
        <begin position="21"/>
        <end position="45"/>
    </location>
</feature>
<comment type="subunit">
    <text evidence="7">The complex comprises the extracytoplasmic solute receptor protein and the two transmembrane proteins.</text>
</comment>
<evidence type="ECO:0000259" key="8">
    <source>
        <dbReference type="Pfam" id="PF04290"/>
    </source>
</evidence>
<dbReference type="EMBL" id="CP042301">
    <property type="protein sequence ID" value="QDZ02618.1"/>
    <property type="molecule type" value="Genomic_DNA"/>
</dbReference>
<evidence type="ECO:0000256" key="1">
    <source>
        <dbReference type="ARBA" id="ARBA00004651"/>
    </source>
</evidence>
<dbReference type="InterPro" id="IPR055348">
    <property type="entry name" value="DctQ"/>
</dbReference>
<gene>
    <name evidence="9" type="ORF">FQ775_20840</name>
</gene>
<feature type="domain" description="Tripartite ATP-independent periplasmic transporters DctQ component" evidence="8">
    <location>
        <begin position="41"/>
        <end position="177"/>
    </location>
</feature>
<dbReference type="Proteomes" id="UP000321389">
    <property type="component" value="Chromosome"/>
</dbReference>
<sequence>MASDPVQAGASEGRRRRTVHLLWLRAVDGLGALGTIMIALLMAMICSDVFARNITGGSLPLVSELGALTLVMIVYLQLGTTVRNNRLARTEFFLALMENRSPRTAAFFSGLWELAGAAVCGAIAWSTYGILLKDIEHREFIGVTVVMTMQTWPFRVLILVGVAVAAIQFVVLAVRSFLKASGAGEHRP</sequence>
<organism evidence="9 10">
    <name type="scientific">Nitratireductor mangrovi</name>
    <dbReference type="NCBI Taxonomy" id="2599600"/>
    <lineage>
        <taxon>Bacteria</taxon>
        <taxon>Pseudomonadati</taxon>
        <taxon>Pseudomonadota</taxon>
        <taxon>Alphaproteobacteria</taxon>
        <taxon>Hyphomicrobiales</taxon>
        <taxon>Phyllobacteriaceae</taxon>
        <taxon>Nitratireductor</taxon>
    </lineage>
</organism>
<evidence type="ECO:0000256" key="5">
    <source>
        <dbReference type="ARBA" id="ARBA00022989"/>
    </source>
</evidence>
<name>A0A5B8L514_9HYPH</name>
<comment type="subcellular location">
    <subcellularLocation>
        <location evidence="7">Cell inner membrane</location>
        <topology evidence="7">Multi-pass membrane protein</topology>
    </subcellularLocation>
    <subcellularLocation>
        <location evidence="1">Cell membrane</location>
        <topology evidence="1">Multi-pass membrane protein</topology>
    </subcellularLocation>
</comment>
<comment type="function">
    <text evidence="7">Part of the tripartite ATP-independent periplasmic (TRAP) transport system.</text>
</comment>
<protein>
    <recommendedName>
        <fullName evidence="7">TRAP transporter small permease protein</fullName>
    </recommendedName>
</protein>
<keyword evidence="2 7" id="KW-0813">Transport</keyword>
<keyword evidence="4 7" id="KW-0812">Transmembrane</keyword>
<evidence type="ECO:0000256" key="7">
    <source>
        <dbReference type="RuleBase" id="RU369079"/>
    </source>
</evidence>
<keyword evidence="3" id="KW-1003">Cell membrane</keyword>
<keyword evidence="5 7" id="KW-1133">Transmembrane helix</keyword>
<evidence type="ECO:0000256" key="4">
    <source>
        <dbReference type="ARBA" id="ARBA00022692"/>
    </source>
</evidence>
<evidence type="ECO:0000256" key="2">
    <source>
        <dbReference type="ARBA" id="ARBA00022448"/>
    </source>
</evidence>
<dbReference type="Pfam" id="PF04290">
    <property type="entry name" value="DctQ"/>
    <property type="match status" value="1"/>
</dbReference>
<dbReference type="GO" id="GO:0005886">
    <property type="term" value="C:plasma membrane"/>
    <property type="evidence" value="ECO:0007669"/>
    <property type="project" value="UniProtKB-SubCell"/>
</dbReference>
<dbReference type="AlphaFoldDB" id="A0A5B8L514"/>
<reference evidence="9" key="1">
    <citation type="submission" date="2020-04" db="EMBL/GenBank/DDBJ databases">
        <title>Nitratireductor sp. nov. isolated from mangrove soil.</title>
        <authorList>
            <person name="Ye Y."/>
        </authorList>
    </citation>
    <scope>NUCLEOTIDE SEQUENCE</scope>
    <source>
        <strain evidence="9">SY7</strain>
    </source>
</reference>
<dbReference type="KEGG" id="niy:FQ775_20840"/>
<keyword evidence="7" id="KW-0997">Cell inner membrane</keyword>
<feature type="transmembrane region" description="Helical" evidence="7">
    <location>
        <begin position="152"/>
        <end position="178"/>
    </location>
</feature>
<proteinExistence type="inferred from homology"/>
<keyword evidence="10" id="KW-1185">Reference proteome</keyword>
<feature type="transmembrane region" description="Helical" evidence="7">
    <location>
        <begin position="105"/>
        <end position="132"/>
    </location>
</feature>
<evidence type="ECO:0000313" key="10">
    <source>
        <dbReference type="Proteomes" id="UP000321389"/>
    </source>
</evidence>
<dbReference type="OrthoDB" id="4250245at2"/>